<dbReference type="EMBL" id="JAOSLC020000003">
    <property type="protein sequence ID" value="MDD7915120.1"/>
    <property type="molecule type" value="Genomic_DNA"/>
</dbReference>
<protein>
    <submittedName>
        <fullName evidence="1">Uncharacterized protein</fullName>
    </submittedName>
</protein>
<proteinExistence type="predicted"/>
<keyword evidence="2" id="KW-1185">Reference proteome</keyword>
<name>A0ABT5SC17_9FLAO</name>
<organism evidence="1 2">
    <name type="scientific">Polaribacter ponticola</name>
    <dbReference type="NCBI Taxonomy" id="2978475"/>
    <lineage>
        <taxon>Bacteria</taxon>
        <taxon>Pseudomonadati</taxon>
        <taxon>Bacteroidota</taxon>
        <taxon>Flavobacteriia</taxon>
        <taxon>Flavobacteriales</taxon>
        <taxon>Flavobacteriaceae</taxon>
    </lineage>
</organism>
<evidence type="ECO:0000313" key="1">
    <source>
        <dbReference type="EMBL" id="MDD7915120.1"/>
    </source>
</evidence>
<comment type="caution">
    <text evidence="1">The sequence shown here is derived from an EMBL/GenBank/DDBJ whole genome shotgun (WGS) entry which is preliminary data.</text>
</comment>
<evidence type="ECO:0000313" key="2">
    <source>
        <dbReference type="Proteomes" id="UP001151478"/>
    </source>
</evidence>
<sequence>MKKVLTIGPFPKPISGVSLANKVVKEVLDTSADFKSDFINTSYTVFEDAVGSFSFKKLIFFLKMNFSVFKVFKNDVIYITPGQTFLELQNIVYLFCFLQF</sequence>
<gene>
    <name evidence="1" type="ORF">N5A56_012165</name>
</gene>
<dbReference type="Proteomes" id="UP001151478">
    <property type="component" value="Unassembled WGS sequence"/>
</dbReference>
<reference evidence="1" key="1">
    <citation type="submission" date="2023-02" db="EMBL/GenBank/DDBJ databases">
        <title>Polaribacter ponticola sp. nov., isolated from seawater.</title>
        <authorList>
            <person name="Baek J.H."/>
            <person name="Kim J.M."/>
            <person name="Choi D.G."/>
            <person name="Jeon C.O."/>
        </authorList>
    </citation>
    <scope>NUCLEOTIDE SEQUENCE</scope>
    <source>
        <strain evidence="1">MSW5</strain>
    </source>
</reference>
<accession>A0ABT5SC17</accession>
<dbReference type="RefSeq" id="WP_274270445.1">
    <property type="nucleotide sequence ID" value="NZ_JAOSLC020000003.1"/>
</dbReference>